<dbReference type="AlphaFoldDB" id="A0A5E7R8D9"/>
<proteinExistence type="predicted"/>
<gene>
    <name evidence="2" type="ORF">PS918_00552</name>
</gene>
<evidence type="ECO:0000313" key="2">
    <source>
        <dbReference type="EMBL" id="VVP67323.1"/>
    </source>
</evidence>
<sequence>MAKKKEHKPYENLKQQYPAYLDAVEALGAAVRHAGPLDERTVQLIQLGAAAAIHSEGAVHSHARRALEAGATPEQIRHALIALTSTIGFPTVVAAVSWVEDVVG</sequence>
<reference evidence="2 3" key="1">
    <citation type="submission" date="2019-09" db="EMBL/GenBank/DDBJ databases">
        <authorList>
            <person name="Chandra G."/>
            <person name="Truman W A."/>
        </authorList>
    </citation>
    <scope>NUCLEOTIDE SEQUENCE [LARGE SCALE GENOMIC DNA]</scope>
    <source>
        <strain evidence="2">PS918</strain>
    </source>
</reference>
<organism evidence="2 3">
    <name type="scientific">Pseudomonas fluorescens</name>
    <dbReference type="NCBI Taxonomy" id="294"/>
    <lineage>
        <taxon>Bacteria</taxon>
        <taxon>Pseudomonadati</taxon>
        <taxon>Pseudomonadota</taxon>
        <taxon>Gammaproteobacteria</taxon>
        <taxon>Pseudomonadales</taxon>
        <taxon>Pseudomonadaceae</taxon>
        <taxon>Pseudomonas</taxon>
    </lineage>
</organism>
<feature type="domain" description="Carboxymuconolactone decarboxylase-like" evidence="1">
    <location>
        <begin position="18"/>
        <end position="101"/>
    </location>
</feature>
<dbReference type="InterPro" id="IPR003779">
    <property type="entry name" value="CMD-like"/>
</dbReference>
<dbReference type="Pfam" id="PF02627">
    <property type="entry name" value="CMD"/>
    <property type="match status" value="1"/>
</dbReference>
<dbReference type="InterPro" id="IPR029032">
    <property type="entry name" value="AhpD-like"/>
</dbReference>
<evidence type="ECO:0000259" key="1">
    <source>
        <dbReference type="Pfam" id="PF02627"/>
    </source>
</evidence>
<dbReference type="PANTHER" id="PTHR33930:SF2">
    <property type="entry name" value="BLR3452 PROTEIN"/>
    <property type="match status" value="1"/>
</dbReference>
<dbReference type="Gene3D" id="1.20.1290.10">
    <property type="entry name" value="AhpD-like"/>
    <property type="match status" value="1"/>
</dbReference>
<dbReference type="PANTHER" id="PTHR33930">
    <property type="entry name" value="ALKYL HYDROPEROXIDE REDUCTASE AHPD"/>
    <property type="match status" value="1"/>
</dbReference>
<dbReference type="OrthoDB" id="425264at2"/>
<dbReference type="Proteomes" id="UP000326611">
    <property type="component" value="Unassembled WGS sequence"/>
</dbReference>
<dbReference type="RefSeq" id="WP_150768737.1">
    <property type="nucleotide sequence ID" value="NZ_CABVIY010000001.1"/>
</dbReference>
<accession>A0A5E7R8D9</accession>
<dbReference type="EMBL" id="CABVIY010000001">
    <property type="protein sequence ID" value="VVP67323.1"/>
    <property type="molecule type" value="Genomic_DNA"/>
</dbReference>
<evidence type="ECO:0000313" key="3">
    <source>
        <dbReference type="Proteomes" id="UP000326611"/>
    </source>
</evidence>
<protein>
    <recommendedName>
        <fullName evidence="1">Carboxymuconolactone decarboxylase-like domain-containing protein</fullName>
    </recommendedName>
</protein>
<dbReference type="GO" id="GO:0051920">
    <property type="term" value="F:peroxiredoxin activity"/>
    <property type="evidence" value="ECO:0007669"/>
    <property type="project" value="InterPro"/>
</dbReference>
<name>A0A5E7R8D9_PSEFL</name>
<dbReference type="SUPFAM" id="SSF69118">
    <property type="entry name" value="AhpD-like"/>
    <property type="match status" value="1"/>
</dbReference>